<sequence>MAKPHLWSSSEGLTNENHEEEYLNLFWSKVITLNNGRKMNWATALQQLCAGVITLEDIADKGGHDQSVTSNVPSDAHTQDTQQADSEDDEQAVEDAVQHTHAAETHISDTCDHPPATVPHTVTHILDTVTHSSDEGIDMDGQDIDDQGAPDTDIGDDSDNGHGECGDIQHGDSEAEAPDSDWSANDRCHHKAEQCCKEILGGNYDINSHPATPPCQTSSSSSESDGDNCTTEVHSQTEGRHA</sequence>
<evidence type="ECO:0000313" key="3">
    <source>
        <dbReference type="Proteomes" id="UP000054018"/>
    </source>
</evidence>
<reference evidence="2 3" key="1">
    <citation type="submission" date="2014-04" db="EMBL/GenBank/DDBJ databases">
        <authorList>
            <consortium name="DOE Joint Genome Institute"/>
            <person name="Kuo A."/>
            <person name="Kohler A."/>
            <person name="Costa M.D."/>
            <person name="Nagy L.G."/>
            <person name="Floudas D."/>
            <person name="Copeland A."/>
            <person name="Barry K.W."/>
            <person name="Cichocki N."/>
            <person name="Veneault-Fourrey C."/>
            <person name="LaButti K."/>
            <person name="Lindquist E.A."/>
            <person name="Lipzen A."/>
            <person name="Lundell T."/>
            <person name="Morin E."/>
            <person name="Murat C."/>
            <person name="Sun H."/>
            <person name="Tunlid A."/>
            <person name="Henrissat B."/>
            <person name="Grigoriev I.V."/>
            <person name="Hibbett D.S."/>
            <person name="Martin F."/>
            <person name="Nordberg H.P."/>
            <person name="Cantor M.N."/>
            <person name="Hua S.X."/>
        </authorList>
    </citation>
    <scope>NUCLEOTIDE SEQUENCE [LARGE SCALE GENOMIC DNA]</scope>
    <source>
        <strain evidence="2 3">441</strain>
    </source>
</reference>
<reference evidence="3" key="2">
    <citation type="submission" date="2015-01" db="EMBL/GenBank/DDBJ databases">
        <title>Evolutionary Origins and Diversification of the Mycorrhizal Mutualists.</title>
        <authorList>
            <consortium name="DOE Joint Genome Institute"/>
            <consortium name="Mycorrhizal Genomics Consortium"/>
            <person name="Kohler A."/>
            <person name="Kuo A."/>
            <person name="Nagy L.G."/>
            <person name="Floudas D."/>
            <person name="Copeland A."/>
            <person name="Barry K.W."/>
            <person name="Cichocki N."/>
            <person name="Veneault-Fourrey C."/>
            <person name="LaButti K."/>
            <person name="Lindquist E.A."/>
            <person name="Lipzen A."/>
            <person name="Lundell T."/>
            <person name="Morin E."/>
            <person name="Murat C."/>
            <person name="Riley R."/>
            <person name="Ohm R."/>
            <person name="Sun H."/>
            <person name="Tunlid A."/>
            <person name="Henrissat B."/>
            <person name="Grigoriev I.V."/>
            <person name="Hibbett D.S."/>
            <person name="Martin F."/>
        </authorList>
    </citation>
    <scope>NUCLEOTIDE SEQUENCE [LARGE SCALE GENOMIC DNA]</scope>
    <source>
        <strain evidence="3">441</strain>
    </source>
</reference>
<feature type="region of interest" description="Disordered" evidence="1">
    <location>
        <begin position="132"/>
        <end position="185"/>
    </location>
</feature>
<organism evidence="2 3">
    <name type="scientific">Pisolithus microcarpus 441</name>
    <dbReference type="NCBI Taxonomy" id="765257"/>
    <lineage>
        <taxon>Eukaryota</taxon>
        <taxon>Fungi</taxon>
        <taxon>Dikarya</taxon>
        <taxon>Basidiomycota</taxon>
        <taxon>Agaricomycotina</taxon>
        <taxon>Agaricomycetes</taxon>
        <taxon>Agaricomycetidae</taxon>
        <taxon>Boletales</taxon>
        <taxon>Sclerodermatineae</taxon>
        <taxon>Pisolithaceae</taxon>
        <taxon>Pisolithus</taxon>
    </lineage>
</organism>
<feature type="region of interest" description="Disordered" evidence="1">
    <location>
        <begin position="202"/>
        <end position="242"/>
    </location>
</feature>
<name>A0A0C9YV36_9AGAM</name>
<keyword evidence="3" id="KW-1185">Reference proteome</keyword>
<feature type="compositionally biased region" description="Acidic residues" evidence="1">
    <location>
        <begin position="135"/>
        <end position="158"/>
    </location>
</feature>
<evidence type="ECO:0000313" key="2">
    <source>
        <dbReference type="EMBL" id="KIK14007.1"/>
    </source>
</evidence>
<dbReference type="Proteomes" id="UP000054018">
    <property type="component" value="Unassembled WGS sequence"/>
</dbReference>
<feature type="region of interest" description="Disordered" evidence="1">
    <location>
        <begin position="64"/>
        <end position="119"/>
    </location>
</feature>
<proteinExistence type="predicted"/>
<gene>
    <name evidence="2" type="ORF">PISMIDRAFT_17597</name>
</gene>
<evidence type="ECO:0000256" key="1">
    <source>
        <dbReference type="SAM" id="MobiDB-lite"/>
    </source>
</evidence>
<dbReference type="HOGENOM" id="CLU_1147567_0_0_1"/>
<dbReference type="AlphaFoldDB" id="A0A0C9YV36"/>
<protein>
    <submittedName>
        <fullName evidence="2">Uncharacterized protein</fullName>
    </submittedName>
</protein>
<dbReference type="EMBL" id="KN833961">
    <property type="protein sequence ID" value="KIK14007.1"/>
    <property type="molecule type" value="Genomic_DNA"/>
</dbReference>
<feature type="compositionally biased region" description="Polar residues" evidence="1">
    <location>
        <begin position="205"/>
        <end position="217"/>
    </location>
</feature>
<feature type="compositionally biased region" description="Basic and acidic residues" evidence="1">
    <location>
        <begin position="159"/>
        <end position="173"/>
    </location>
</feature>
<feature type="compositionally biased region" description="Basic and acidic residues" evidence="1">
    <location>
        <begin position="96"/>
        <end position="112"/>
    </location>
</feature>
<accession>A0A0C9YV36</accession>
<dbReference type="OrthoDB" id="10476922at2759"/>